<dbReference type="Gene3D" id="3.30.450.20">
    <property type="entry name" value="PAS domain"/>
    <property type="match status" value="1"/>
</dbReference>
<keyword evidence="12" id="KW-0902">Two-component regulatory system</keyword>
<keyword evidence="6" id="KW-0808">Transferase</keyword>
<dbReference type="Pfam" id="PF02518">
    <property type="entry name" value="HATPase_c"/>
    <property type="match status" value="1"/>
</dbReference>
<dbReference type="InterPro" id="IPR017171">
    <property type="entry name" value="Sig_transdc_His_kinase_MctS"/>
</dbReference>
<name>A0A2R4MB23_9HYPH</name>
<dbReference type="PIRSF" id="PIRSF037314">
    <property type="entry name" value="STHK_MctS"/>
    <property type="match status" value="1"/>
</dbReference>
<keyword evidence="8" id="KW-0547">Nucleotide-binding</keyword>
<evidence type="ECO:0000256" key="2">
    <source>
        <dbReference type="ARBA" id="ARBA00004651"/>
    </source>
</evidence>
<feature type="domain" description="Single Cache" evidence="16">
    <location>
        <begin position="46"/>
        <end position="135"/>
    </location>
</feature>
<dbReference type="SMART" id="SM01049">
    <property type="entry name" value="Cache_2"/>
    <property type="match status" value="1"/>
</dbReference>
<dbReference type="Proteomes" id="UP000258927">
    <property type="component" value="Chromosome"/>
</dbReference>
<evidence type="ECO:0000256" key="13">
    <source>
        <dbReference type="ARBA" id="ARBA00023136"/>
    </source>
</evidence>
<evidence type="ECO:0000259" key="16">
    <source>
        <dbReference type="SMART" id="SM01049"/>
    </source>
</evidence>
<keyword evidence="5" id="KW-0597">Phosphoprotein</keyword>
<dbReference type="Gene3D" id="3.30.565.10">
    <property type="entry name" value="Histidine kinase-like ATPase, C-terminal domain"/>
    <property type="match status" value="1"/>
</dbReference>
<dbReference type="CDD" id="cd16917">
    <property type="entry name" value="HATPase_UhpB-NarQ-NarX-like"/>
    <property type="match status" value="1"/>
</dbReference>
<dbReference type="InterPro" id="IPR033480">
    <property type="entry name" value="sCache_2"/>
</dbReference>
<keyword evidence="4" id="KW-1003">Cell membrane</keyword>
<keyword evidence="7 14" id="KW-0812">Transmembrane</keyword>
<evidence type="ECO:0000313" key="18">
    <source>
        <dbReference type="Proteomes" id="UP000258927"/>
    </source>
</evidence>
<dbReference type="Pfam" id="PF07730">
    <property type="entry name" value="HisKA_3"/>
    <property type="match status" value="1"/>
</dbReference>
<evidence type="ECO:0000256" key="6">
    <source>
        <dbReference type="ARBA" id="ARBA00022679"/>
    </source>
</evidence>
<comment type="subcellular location">
    <subcellularLocation>
        <location evidence="2">Cell membrane</location>
        <topology evidence="2">Multi-pass membrane protein</topology>
    </subcellularLocation>
</comment>
<dbReference type="InterPro" id="IPR003594">
    <property type="entry name" value="HATPase_dom"/>
</dbReference>
<dbReference type="GO" id="GO:0046983">
    <property type="term" value="F:protein dimerization activity"/>
    <property type="evidence" value="ECO:0007669"/>
    <property type="project" value="InterPro"/>
</dbReference>
<dbReference type="KEGG" id="mmyr:MXMO3_00679"/>
<evidence type="ECO:0000256" key="14">
    <source>
        <dbReference type="SAM" id="Phobius"/>
    </source>
</evidence>
<keyword evidence="10" id="KW-0067">ATP-binding</keyword>
<evidence type="ECO:0000256" key="5">
    <source>
        <dbReference type="ARBA" id="ARBA00022553"/>
    </source>
</evidence>
<dbReference type="GO" id="GO:0005886">
    <property type="term" value="C:plasma membrane"/>
    <property type="evidence" value="ECO:0007669"/>
    <property type="project" value="UniProtKB-SubCell"/>
</dbReference>
<keyword evidence="18" id="KW-1185">Reference proteome</keyword>
<evidence type="ECO:0000256" key="3">
    <source>
        <dbReference type="ARBA" id="ARBA00012438"/>
    </source>
</evidence>
<evidence type="ECO:0000256" key="7">
    <source>
        <dbReference type="ARBA" id="ARBA00022692"/>
    </source>
</evidence>
<dbReference type="InterPro" id="IPR050482">
    <property type="entry name" value="Sensor_HK_TwoCompSys"/>
</dbReference>
<evidence type="ECO:0000256" key="10">
    <source>
        <dbReference type="ARBA" id="ARBA00022840"/>
    </source>
</evidence>
<dbReference type="GO" id="GO:0000155">
    <property type="term" value="F:phosphorelay sensor kinase activity"/>
    <property type="evidence" value="ECO:0007669"/>
    <property type="project" value="InterPro"/>
</dbReference>
<gene>
    <name evidence="17" type="ORF">MXMO3_00679</name>
</gene>
<dbReference type="InterPro" id="IPR036890">
    <property type="entry name" value="HATPase_C_sf"/>
</dbReference>
<evidence type="ECO:0000256" key="11">
    <source>
        <dbReference type="ARBA" id="ARBA00022989"/>
    </source>
</evidence>
<evidence type="ECO:0000256" key="1">
    <source>
        <dbReference type="ARBA" id="ARBA00000085"/>
    </source>
</evidence>
<dbReference type="EC" id="2.7.13.3" evidence="3"/>
<sequence>MLSYMNFRQKILALATLPLILAILAITSLVTWQSSELSKQGITAFEQSMLEAKEEELKNYIELAITAIAPYYETAGASDPTAKQQVIRILQTLEFGEDGYFYVYHYDGTNIVHPRQPFRIGENWANHPDVAALIEAAKNGGGFHRYVWEKPSSNERSDKIGYAVGLDKWQWMLGTGAYIDDILAQTAAANQSLSDRVNQTFFWVALITVPAVFAVFGTGIVLNLRERRMADSKLKELTQRIVDTQEEERTRIARELHDGISQNMVGVRYVLDLAQRQAKKGTQNALASIEHGAEALNAAIKEVRRISHDLRPGILDDLGLTAALEALTGNFAERTKIDVELKSVAFKNLLPTDAKTAVYRVAQEALNNIERHSRATHVLLQLKSTKDGLEMHITDNGCGFSNLLEAKRKSSRDAPPMRSGLGLRNMQERMEHFGGTLEIKTANTGTHLIAKLPSSIYLTHEKEHEKDVAQADLKEATSA</sequence>
<dbReference type="SUPFAM" id="SSF55874">
    <property type="entry name" value="ATPase domain of HSP90 chaperone/DNA topoisomerase II/histidine kinase"/>
    <property type="match status" value="1"/>
</dbReference>
<evidence type="ECO:0000256" key="12">
    <source>
        <dbReference type="ARBA" id="ARBA00023012"/>
    </source>
</evidence>
<dbReference type="CDD" id="cd18774">
    <property type="entry name" value="PDC2_HK_sensor"/>
    <property type="match status" value="1"/>
</dbReference>
<dbReference type="PANTHER" id="PTHR24421">
    <property type="entry name" value="NITRATE/NITRITE SENSOR PROTEIN NARX-RELATED"/>
    <property type="match status" value="1"/>
</dbReference>
<keyword evidence="9 17" id="KW-0418">Kinase</keyword>
<keyword evidence="13 14" id="KW-0472">Membrane</keyword>
<dbReference type="AlphaFoldDB" id="A0A2R4MB23"/>
<evidence type="ECO:0000256" key="9">
    <source>
        <dbReference type="ARBA" id="ARBA00022777"/>
    </source>
</evidence>
<accession>A0A2R4MB23</accession>
<organism evidence="17 18">
    <name type="scientific">Maritalea myrionectae</name>
    <dbReference type="NCBI Taxonomy" id="454601"/>
    <lineage>
        <taxon>Bacteria</taxon>
        <taxon>Pseudomonadati</taxon>
        <taxon>Pseudomonadota</taxon>
        <taxon>Alphaproteobacteria</taxon>
        <taxon>Hyphomicrobiales</taxon>
        <taxon>Devosiaceae</taxon>
        <taxon>Maritalea</taxon>
    </lineage>
</organism>
<keyword evidence="11 14" id="KW-1133">Transmembrane helix</keyword>
<evidence type="ECO:0000256" key="8">
    <source>
        <dbReference type="ARBA" id="ARBA00022741"/>
    </source>
</evidence>
<dbReference type="InterPro" id="IPR011712">
    <property type="entry name" value="Sig_transdc_His_kin_sub3_dim/P"/>
</dbReference>
<dbReference type="SMART" id="SM00387">
    <property type="entry name" value="HATPase_c"/>
    <property type="match status" value="1"/>
</dbReference>
<evidence type="ECO:0000313" key="17">
    <source>
        <dbReference type="EMBL" id="AVX03212.1"/>
    </source>
</evidence>
<feature type="domain" description="Histidine kinase/HSP90-like ATPase" evidence="15">
    <location>
        <begin position="353"/>
        <end position="456"/>
    </location>
</feature>
<dbReference type="PANTHER" id="PTHR24421:SF10">
    <property type="entry name" value="NITRATE_NITRITE SENSOR PROTEIN NARQ"/>
    <property type="match status" value="1"/>
</dbReference>
<comment type="catalytic activity">
    <reaction evidence="1">
        <text>ATP + protein L-histidine = ADP + protein N-phospho-L-histidine.</text>
        <dbReference type="EC" id="2.7.13.3"/>
    </reaction>
</comment>
<evidence type="ECO:0000256" key="4">
    <source>
        <dbReference type="ARBA" id="ARBA00022475"/>
    </source>
</evidence>
<dbReference type="STRING" id="1122213.GCA_000423365_02119"/>
<dbReference type="Pfam" id="PF17200">
    <property type="entry name" value="sCache_2"/>
    <property type="match status" value="1"/>
</dbReference>
<dbReference type="Gene3D" id="1.20.5.1930">
    <property type="match status" value="1"/>
</dbReference>
<reference evidence="17 18" key="1">
    <citation type="submission" date="2017-05" db="EMBL/GenBank/DDBJ databases">
        <title>Genome Analysis of Maritalea myrionectae HL2708#5.</title>
        <authorList>
            <consortium name="Cotde Inc.-PKNU"/>
            <person name="Jang D."/>
            <person name="Oh H.-M."/>
        </authorList>
    </citation>
    <scope>NUCLEOTIDE SEQUENCE [LARGE SCALE GENOMIC DNA]</scope>
    <source>
        <strain evidence="17 18">HL2708#5</strain>
    </source>
</reference>
<dbReference type="GO" id="GO:0005524">
    <property type="term" value="F:ATP binding"/>
    <property type="evidence" value="ECO:0007669"/>
    <property type="project" value="UniProtKB-KW"/>
</dbReference>
<evidence type="ECO:0000259" key="15">
    <source>
        <dbReference type="SMART" id="SM00387"/>
    </source>
</evidence>
<dbReference type="EMBL" id="CP021330">
    <property type="protein sequence ID" value="AVX03212.1"/>
    <property type="molecule type" value="Genomic_DNA"/>
</dbReference>
<protein>
    <recommendedName>
        <fullName evidence="3">histidine kinase</fullName>
        <ecNumber evidence="3">2.7.13.3</ecNumber>
    </recommendedName>
</protein>
<feature type="transmembrane region" description="Helical" evidence="14">
    <location>
        <begin position="201"/>
        <end position="224"/>
    </location>
</feature>
<proteinExistence type="predicted"/>